<keyword evidence="1" id="KW-0812">Transmembrane</keyword>
<organism evidence="2">
    <name type="scientific">viral metagenome</name>
    <dbReference type="NCBI Taxonomy" id="1070528"/>
    <lineage>
        <taxon>unclassified sequences</taxon>
        <taxon>metagenomes</taxon>
        <taxon>organismal metagenomes</taxon>
    </lineage>
</organism>
<sequence>MSSNNSKFPTMRGGAMNTMFIGLIVVILVLASLYYVYSWLYAASTTTVTPILTGSPSMTSANSDKSSGLGAVSAVELTGINDAGQYSTSFWVYVADTKGFLGPGGSTQLAHLMEISNNRFSKSAPGNTLIYVGLNPVNASLVVRQSTMDPKEQINNSLTAVNGESYPLSSLIDNYNSGTTFSTNDRCDIVNGIEFQRWVLITVVGNSRTLDVYIDGKLARSCVYKSGFSLGSKSGAGTAYFGLNNNGNLKGYFASGNFYNYALTPDAVWKIYQNGPAGPFNAWNWLSSIFSVNANLNNSTLNELNPCTACDQQNK</sequence>
<evidence type="ECO:0008006" key="3">
    <source>
        <dbReference type="Google" id="ProtNLM"/>
    </source>
</evidence>
<dbReference type="Gene3D" id="2.60.120.200">
    <property type="match status" value="1"/>
</dbReference>
<evidence type="ECO:0000256" key="1">
    <source>
        <dbReference type="SAM" id="Phobius"/>
    </source>
</evidence>
<dbReference type="SUPFAM" id="SSF49899">
    <property type="entry name" value="Concanavalin A-like lectins/glucanases"/>
    <property type="match status" value="1"/>
</dbReference>
<protein>
    <recommendedName>
        <fullName evidence="3">Lectin/glucanase superfamily protein</fullName>
    </recommendedName>
</protein>
<feature type="transmembrane region" description="Helical" evidence="1">
    <location>
        <begin position="20"/>
        <end position="42"/>
    </location>
</feature>
<keyword evidence="1" id="KW-1133">Transmembrane helix</keyword>
<proteinExistence type="predicted"/>
<dbReference type="InterPro" id="IPR013320">
    <property type="entry name" value="ConA-like_dom_sf"/>
</dbReference>
<reference evidence="2" key="1">
    <citation type="journal article" date="2020" name="Nature">
        <title>Giant virus diversity and host interactions through global metagenomics.</title>
        <authorList>
            <person name="Schulz F."/>
            <person name="Roux S."/>
            <person name="Paez-Espino D."/>
            <person name="Jungbluth S."/>
            <person name="Walsh D.A."/>
            <person name="Denef V.J."/>
            <person name="McMahon K.D."/>
            <person name="Konstantinidis K.T."/>
            <person name="Eloe-Fadrosh E.A."/>
            <person name="Kyrpides N.C."/>
            <person name="Woyke T."/>
        </authorList>
    </citation>
    <scope>NUCLEOTIDE SEQUENCE</scope>
    <source>
        <strain evidence="2">GVMAG-S-3300013006-138</strain>
    </source>
</reference>
<name>A0A6C0KPR0_9ZZZZ</name>
<keyword evidence="1" id="KW-0472">Membrane</keyword>
<dbReference type="EMBL" id="MN740928">
    <property type="protein sequence ID" value="QHU18364.1"/>
    <property type="molecule type" value="Genomic_DNA"/>
</dbReference>
<evidence type="ECO:0000313" key="2">
    <source>
        <dbReference type="EMBL" id="QHU18364.1"/>
    </source>
</evidence>
<dbReference type="AlphaFoldDB" id="A0A6C0KPR0"/>
<accession>A0A6C0KPR0</accession>